<evidence type="ECO:0000313" key="3">
    <source>
        <dbReference type="Proteomes" id="UP000516148"/>
    </source>
</evidence>
<sequence>MDARLWQWTGLLQRALDQHEAALQSFGQAVRLAPSDVSIARGHAQVTFEAGLDAIALFERACRLAPMAGDMVLGLAAARMAMGRGEEAAAALDTILIRSPMWIEGHTQLAQLRSMLGQPQAVETSLMRALAAQPGESALWYALFDLHLRREDYATLADRVNAAEKAGQADPFCAEYRAIAAAELGDEERADTLFDVASAMESKLAIWRIRHLLRSGRAEWASRLIDNELMTERATAVWPYAAATWRLTGDSRGEWLENDSRFVTVMDLERNLPPLEQLAALLRSLHVAKGEYLDQSVRGGTQTDGPLLSRIEPIIRTARDAITQAVTRYIAQLPPPDPSHPLLAGRRDRRVRFAGSWSVRLAASGHHSNHVHPQGWISSALYVSLPRRQPDESAHAGWLVLGEPPAALGLDLPPRRMIEPREGQLILFPSWMWHGTRRFAQGERLTIAFDVAPPR</sequence>
<dbReference type="InterPro" id="IPR012668">
    <property type="entry name" value="CHP02466"/>
</dbReference>
<organism evidence="2 3">
    <name type="scientific">Sphingomonas alpina</name>
    <dbReference type="NCBI Taxonomy" id="653931"/>
    <lineage>
        <taxon>Bacteria</taxon>
        <taxon>Pseudomonadati</taxon>
        <taxon>Pseudomonadota</taxon>
        <taxon>Alphaproteobacteria</taxon>
        <taxon>Sphingomonadales</taxon>
        <taxon>Sphingomonadaceae</taxon>
        <taxon>Sphingomonas</taxon>
    </lineage>
</organism>
<reference evidence="2 3" key="1">
    <citation type="submission" date="2020-09" db="EMBL/GenBank/DDBJ databases">
        <title>Sphingomonas sp., a new species isolated from pork steak.</title>
        <authorList>
            <person name="Heidler von Heilborn D."/>
        </authorList>
    </citation>
    <scope>NUCLEOTIDE SEQUENCE [LARGE SCALE GENOMIC DNA]</scope>
    <source>
        <strain evidence="3">S8-3T</strain>
    </source>
</reference>
<dbReference type="Gene3D" id="2.60.120.620">
    <property type="entry name" value="q2cbj1_9rhob like domain"/>
    <property type="match status" value="1"/>
</dbReference>
<dbReference type="InterPro" id="IPR019734">
    <property type="entry name" value="TPR_rpt"/>
</dbReference>
<dbReference type="Pfam" id="PF14559">
    <property type="entry name" value="TPR_19"/>
    <property type="match status" value="1"/>
</dbReference>
<gene>
    <name evidence="2" type="ORF">H3Z74_22700</name>
</gene>
<proteinExistence type="predicted"/>
<keyword evidence="3" id="KW-1185">Reference proteome</keyword>
<feature type="repeat" description="TPR" evidence="1">
    <location>
        <begin position="3"/>
        <end position="36"/>
    </location>
</feature>
<dbReference type="AlphaFoldDB" id="A0A7H0LR89"/>
<evidence type="ECO:0000313" key="2">
    <source>
        <dbReference type="EMBL" id="QNQ12192.1"/>
    </source>
</evidence>
<accession>A0A7H0LR89</accession>
<dbReference type="Pfam" id="PF13759">
    <property type="entry name" value="2OG-FeII_Oxy_5"/>
    <property type="match status" value="1"/>
</dbReference>
<dbReference type="Proteomes" id="UP000516148">
    <property type="component" value="Chromosome"/>
</dbReference>
<dbReference type="InterPro" id="IPR011990">
    <property type="entry name" value="TPR-like_helical_dom_sf"/>
</dbReference>
<dbReference type="Gene3D" id="1.25.40.10">
    <property type="entry name" value="Tetratricopeptide repeat domain"/>
    <property type="match status" value="1"/>
</dbReference>
<dbReference type="SUPFAM" id="SSF48452">
    <property type="entry name" value="TPR-like"/>
    <property type="match status" value="1"/>
</dbReference>
<dbReference type="EMBL" id="CP061038">
    <property type="protein sequence ID" value="QNQ12192.1"/>
    <property type="molecule type" value="Genomic_DNA"/>
</dbReference>
<dbReference type="KEGG" id="spap:H3Z74_22700"/>
<keyword evidence="1" id="KW-0802">TPR repeat</keyword>
<evidence type="ECO:0000256" key="1">
    <source>
        <dbReference type="PROSITE-ProRule" id="PRU00339"/>
    </source>
</evidence>
<dbReference type="PROSITE" id="PS50005">
    <property type="entry name" value="TPR"/>
    <property type="match status" value="1"/>
</dbReference>
<name>A0A7H0LR89_9SPHN</name>
<protein>
    <submittedName>
        <fullName evidence="2">Uncharacterized protein</fullName>
    </submittedName>
</protein>